<dbReference type="GeneTree" id="ENSGT00390000008003"/>
<feature type="transmembrane region" description="Helical" evidence="5">
    <location>
        <begin position="28"/>
        <end position="55"/>
    </location>
</feature>
<keyword evidence="3 5" id="KW-1133">Transmembrane helix</keyword>
<evidence type="ECO:0000313" key="7">
    <source>
        <dbReference type="Proteomes" id="UP000008144"/>
    </source>
</evidence>
<comment type="subcellular location">
    <subcellularLocation>
        <location evidence="1">Membrane</location>
        <topology evidence="1">Multi-pass membrane protein</topology>
    </subcellularLocation>
</comment>
<reference evidence="7" key="1">
    <citation type="journal article" date="2002" name="Science">
        <title>The draft genome of Ciona intestinalis: insights into chordate and vertebrate origins.</title>
        <authorList>
            <person name="Dehal P."/>
            <person name="Satou Y."/>
            <person name="Campbell R.K."/>
            <person name="Chapman J."/>
            <person name="Degnan B."/>
            <person name="De Tomaso A."/>
            <person name="Davidson B."/>
            <person name="Di Gregorio A."/>
            <person name="Gelpke M."/>
            <person name="Goodstein D.M."/>
            <person name="Harafuji N."/>
            <person name="Hastings K.E."/>
            <person name="Ho I."/>
            <person name="Hotta K."/>
            <person name="Huang W."/>
            <person name="Kawashima T."/>
            <person name="Lemaire P."/>
            <person name="Martinez D."/>
            <person name="Meinertzhagen I.A."/>
            <person name="Necula S."/>
            <person name="Nonaka M."/>
            <person name="Putnam N."/>
            <person name="Rash S."/>
            <person name="Saiga H."/>
            <person name="Satake M."/>
            <person name="Terry A."/>
            <person name="Yamada L."/>
            <person name="Wang H.G."/>
            <person name="Awazu S."/>
            <person name="Azumi K."/>
            <person name="Boore J."/>
            <person name="Branno M."/>
            <person name="Chin-Bow S."/>
            <person name="DeSantis R."/>
            <person name="Doyle S."/>
            <person name="Francino P."/>
            <person name="Keys D.N."/>
            <person name="Haga S."/>
            <person name="Hayashi H."/>
            <person name="Hino K."/>
            <person name="Imai K.S."/>
            <person name="Inaba K."/>
            <person name="Kano S."/>
            <person name="Kobayashi K."/>
            <person name="Kobayashi M."/>
            <person name="Lee B.I."/>
            <person name="Makabe K.W."/>
            <person name="Manohar C."/>
            <person name="Matassi G."/>
            <person name="Medina M."/>
            <person name="Mochizuki Y."/>
            <person name="Mount S."/>
            <person name="Morishita T."/>
            <person name="Miura S."/>
            <person name="Nakayama A."/>
            <person name="Nishizaka S."/>
            <person name="Nomoto H."/>
            <person name="Ohta F."/>
            <person name="Oishi K."/>
            <person name="Rigoutsos I."/>
            <person name="Sano M."/>
            <person name="Sasaki A."/>
            <person name="Sasakura Y."/>
            <person name="Shoguchi E."/>
            <person name="Shin-i T."/>
            <person name="Spagnuolo A."/>
            <person name="Stainier D."/>
            <person name="Suzuki M.M."/>
            <person name="Tassy O."/>
            <person name="Takatori N."/>
            <person name="Tokuoka M."/>
            <person name="Yagi K."/>
            <person name="Yoshizaki F."/>
            <person name="Wada S."/>
            <person name="Zhang C."/>
            <person name="Hyatt P.D."/>
            <person name="Larimer F."/>
            <person name="Detter C."/>
            <person name="Doggett N."/>
            <person name="Glavina T."/>
            <person name="Hawkins T."/>
            <person name="Richardson P."/>
            <person name="Lucas S."/>
            <person name="Kohara Y."/>
            <person name="Levine M."/>
            <person name="Satoh N."/>
            <person name="Rokhsar D.S."/>
        </authorList>
    </citation>
    <scope>NUCLEOTIDE SEQUENCE [LARGE SCALE GENOMIC DNA]</scope>
</reference>
<sequence length="102" mass="11312">MASFSVICCAEVSQKSSGKGGTFCLNFWVGWLQMITVFFVLFGWVWSIVWGVAFVQAAVKRNNTMVTTTTTNTMYPDNPRLVNETLPGYPQPNYGANNPSFA</sequence>
<dbReference type="AlphaFoldDB" id="H2Y0U8"/>
<evidence type="ECO:0000313" key="6">
    <source>
        <dbReference type="Ensembl" id="ENSCINP00000035532.1"/>
    </source>
</evidence>
<dbReference type="HOGENOM" id="CLU_2276450_0_0_1"/>
<name>H2Y0U8_CIOIN</name>
<dbReference type="GO" id="GO:0016020">
    <property type="term" value="C:membrane"/>
    <property type="evidence" value="ECO:0007669"/>
    <property type="project" value="UniProtKB-SubCell"/>
</dbReference>
<protein>
    <submittedName>
        <fullName evidence="6">Uncharacterized protein</fullName>
    </submittedName>
</protein>
<reference evidence="6" key="2">
    <citation type="journal article" date="2008" name="Genome Biol.">
        <title>Improved genome assembly and evidence-based global gene model set for the chordate Ciona intestinalis: new insight into intron and operon populations.</title>
        <authorList>
            <person name="Satou Y."/>
            <person name="Mineta K."/>
            <person name="Ogasawara M."/>
            <person name="Sasakura Y."/>
            <person name="Shoguchi E."/>
            <person name="Ueno K."/>
            <person name="Yamada L."/>
            <person name="Matsumoto J."/>
            <person name="Wasserscheid J."/>
            <person name="Dewar K."/>
            <person name="Wiley G.B."/>
            <person name="Macmil S.L."/>
            <person name="Roe B.A."/>
            <person name="Zeller R.W."/>
            <person name="Hastings K.E."/>
            <person name="Lemaire P."/>
            <person name="Lindquist E."/>
            <person name="Endo T."/>
            <person name="Hotta K."/>
            <person name="Inaba K."/>
        </authorList>
    </citation>
    <scope>NUCLEOTIDE SEQUENCE [LARGE SCALE GENOMIC DNA]</scope>
    <source>
        <strain evidence="6">wild type</strain>
    </source>
</reference>
<organism evidence="6 7">
    <name type="scientific">Ciona intestinalis</name>
    <name type="common">Transparent sea squirt</name>
    <name type="synonym">Ascidia intestinalis</name>
    <dbReference type="NCBI Taxonomy" id="7719"/>
    <lineage>
        <taxon>Eukaryota</taxon>
        <taxon>Metazoa</taxon>
        <taxon>Chordata</taxon>
        <taxon>Tunicata</taxon>
        <taxon>Ascidiacea</taxon>
        <taxon>Phlebobranchia</taxon>
        <taxon>Cionidae</taxon>
        <taxon>Ciona</taxon>
    </lineage>
</organism>
<evidence type="ECO:0000256" key="3">
    <source>
        <dbReference type="ARBA" id="ARBA00022989"/>
    </source>
</evidence>
<reference evidence="6" key="3">
    <citation type="submission" date="2025-08" db="UniProtKB">
        <authorList>
            <consortium name="Ensembl"/>
        </authorList>
    </citation>
    <scope>IDENTIFICATION</scope>
</reference>
<evidence type="ECO:0000256" key="5">
    <source>
        <dbReference type="SAM" id="Phobius"/>
    </source>
</evidence>
<dbReference type="Pfam" id="PF15795">
    <property type="entry name" value="Spec3"/>
    <property type="match status" value="1"/>
</dbReference>
<keyword evidence="2 5" id="KW-0812">Transmembrane</keyword>
<dbReference type="InParanoid" id="H2Y0U8"/>
<accession>H2Y0U8</accession>
<dbReference type="PANTHER" id="PTHR21676">
    <property type="entry name" value="PROTEIN STUM"/>
    <property type="match status" value="1"/>
</dbReference>
<dbReference type="InterPro" id="IPR026673">
    <property type="entry name" value="SPEC3/Stum"/>
</dbReference>
<evidence type="ECO:0000256" key="4">
    <source>
        <dbReference type="ARBA" id="ARBA00023136"/>
    </source>
</evidence>
<keyword evidence="4 5" id="KW-0472">Membrane</keyword>
<dbReference type="EMBL" id="EAAA01000990">
    <property type="status" value="NOT_ANNOTATED_CDS"/>
    <property type="molecule type" value="Genomic_DNA"/>
</dbReference>
<reference evidence="6" key="4">
    <citation type="submission" date="2025-09" db="UniProtKB">
        <authorList>
            <consortium name="Ensembl"/>
        </authorList>
    </citation>
    <scope>IDENTIFICATION</scope>
</reference>
<dbReference type="Proteomes" id="UP000008144">
    <property type="component" value="Chromosome 12"/>
</dbReference>
<proteinExistence type="predicted"/>
<evidence type="ECO:0000256" key="1">
    <source>
        <dbReference type="ARBA" id="ARBA00004141"/>
    </source>
</evidence>
<keyword evidence="7" id="KW-1185">Reference proteome</keyword>
<evidence type="ECO:0000256" key="2">
    <source>
        <dbReference type="ARBA" id="ARBA00022692"/>
    </source>
</evidence>
<dbReference type="PANTHER" id="PTHR21676:SF6">
    <property type="entry name" value="PROTEIN STUM"/>
    <property type="match status" value="1"/>
</dbReference>
<dbReference type="Ensembl" id="ENSCINT00000037280.1">
    <property type="protein sequence ID" value="ENSCINP00000035532.1"/>
    <property type="gene ID" value="ENSCING00000018333.1"/>
</dbReference>